<evidence type="ECO:0008006" key="3">
    <source>
        <dbReference type="Google" id="ProtNLM"/>
    </source>
</evidence>
<name>A0A8H7V2U5_9FUNG</name>
<dbReference type="SUPFAM" id="SSF48452">
    <property type="entry name" value="TPR-like"/>
    <property type="match status" value="2"/>
</dbReference>
<dbReference type="PANTHER" id="PTHR28654:SF1">
    <property type="entry name" value="AXIN INTERACTOR, DORSALIZATION-ASSOCIATED PROTEIN"/>
    <property type="match status" value="1"/>
</dbReference>
<keyword evidence="2" id="KW-1185">Reference proteome</keyword>
<reference evidence="1" key="1">
    <citation type="submission" date="2020-12" db="EMBL/GenBank/DDBJ databases">
        <title>Metabolic potential, ecology and presence of endohyphal bacteria is reflected in genomic diversity of Mucoromycotina.</title>
        <authorList>
            <person name="Muszewska A."/>
            <person name="Okrasinska A."/>
            <person name="Steczkiewicz K."/>
            <person name="Drgas O."/>
            <person name="Orlowska M."/>
            <person name="Perlinska-Lenart U."/>
            <person name="Aleksandrzak-Piekarczyk T."/>
            <person name="Szatraj K."/>
            <person name="Zielenkiewicz U."/>
            <person name="Pilsyk S."/>
            <person name="Malc E."/>
            <person name="Mieczkowski P."/>
            <person name="Kruszewska J.S."/>
            <person name="Biernat P."/>
            <person name="Pawlowska J."/>
        </authorList>
    </citation>
    <scope>NUCLEOTIDE SEQUENCE</scope>
    <source>
        <strain evidence="1">WA0000017839</strain>
    </source>
</reference>
<accession>A0A8H7V2U5</accession>
<organism evidence="1 2">
    <name type="scientific">Mucor saturninus</name>
    <dbReference type="NCBI Taxonomy" id="64648"/>
    <lineage>
        <taxon>Eukaryota</taxon>
        <taxon>Fungi</taxon>
        <taxon>Fungi incertae sedis</taxon>
        <taxon>Mucoromycota</taxon>
        <taxon>Mucoromycotina</taxon>
        <taxon>Mucoromycetes</taxon>
        <taxon>Mucorales</taxon>
        <taxon>Mucorineae</taxon>
        <taxon>Mucoraceae</taxon>
        <taxon>Mucor</taxon>
    </lineage>
</organism>
<dbReference type="GO" id="GO:0048264">
    <property type="term" value="P:determination of ventral identity"/>
    <property type="evidence" value="ECO:0007669"/>
    <property type="project" value="TreeGrafter"/>
</dbReference>
<dbReference type="AlphaFoldDB" id="A0A8H7V2U5"/>
<comment type="caution">
    <text evidence="1">The sequence shown here is derived from an EMBL/GenBank/DDBJ whole genome shotgun (WGS) entry which is preliminary data.</text>
</comment>
<proteinExistence type="predicted"/>
<dbReference type="PANTHER" id="PTHR28654">
    <property type="entry name" value="AXIN INTERACTOR, DORSALIZATION-ASSOCIATED PROTEIN"/>
    <property type="match status" value="1"/>
</dbReference>
<sequence length="332" mass="37959">MSFTVADLKPRIVQNIDALEYPAAYTFCQKALELEPHNAEMLEMTGQVELELEQFELARKHLLESVQIAPEASYSKYMYLGQLSVEKEAISHFQKGVDLMVKERNGLAADSEEAKILATKISSALCSMTEIYLTDCCFEPEAETKCEEFLQQAQQVDPENPEVYQLLASVRLSQQRNEEAASALNKSMELWIHKEAGDARIPIYDTRLALVKLLLELGMFEHAFTVLENLQKEDDEVVDLWYLYGWTYYCLGDDEERSQEEKFALWADARDCLETAVKLYKLIGSDDDAMFEHANELISTINEIVPASVEEPEEEIDENFEIVSDDEDAMEE</sequence>
<dbReference type="GO" id="GO:0035091">
    <property type="term" value="F:phosphatidylinositol binding"/>
    <property type="evidence" value="ECO:0007669"/>
    <property type="project" value="TreeGrafter"/>
</dbReference>
<gene>
    <name evidence="1" type="ORF">INT47_001411</name>
</gene>
<dbReference type="GO" id="GO:0016020">
    <property type="term" value="C:membrane"/>
    <property type="evidence" value="ECO:0007669"/>
    <property type="project" value="TreeGrafter"/>
</dbReference>
<evidence type="ECO:0000313" key="1">
    <source>
        <dbReference type="EMBL" id="KAG2201323.1"/>
    </source>
</evidence>
<dbReference type="EMBL" id="JAEPRD010000072">
    <property type="protein sequence ID" value="KAG2201323.1"/>
    <property type="molecule type" value="Genomic_DNA"/>
</dbReference>
<dbReference type="OrthoDB" id="1914839at2759"/>
<dbReference type="Proteomes" id="UP000603453">
    <property type="component" value="Unassembled WGS sequence"/>
</dbReference>
<dbReference type="CDD" id="cd24142">
    <property type="entry name" value="ACL4-like"/>
    <property type="match status" value="1"/>
</dbReference>
<evidence type="ECO:0000313" key="2">
    <source>
        <dbReference type="Proteomes" id="UP000603453"/>
    </source>
</evidence>
<protein>
    <recommendedName>
        <fullName evidence="3">TPR-like protein</fullName>
    </recommendedName>
</protein>
<dbReference type="Gene3D" id="1.25.40.10">
    <property type="entry name" value="Tetratricopeptide repeat domain"/>
    <property type="match status" value="2"/>
</dbReference>
<dbReference type="InterPro" id="IPR011990">
    <property type="entry name" value="TPR-like_helical_dom_sf"/>
</dbReference>